<keyword evidence="1" id="KW-0472">Membrane</keyword>
<evidence type="ECO:0000313" key="3">
    <source>
        <dbReference type="Proteomes" id="UP000270219"/>
    </source>
</evidence>
<gene>
    <name evidence="2" type="ORF">D8M04_08925</name>
</gene>
<reference evidence="2 3" key="1">
    <citation type="submission" date="2018-10" db="EMBL/GenBank/DDBJ databases">
        <title>Oceanobacillus sp. YLB-02 draft genome.</title>
        <authorList>
            <person name="Yu L."/>
        </authorList>
    </citation>
    <scope>NUCLEOTIDE SEQUENCE [LARGE SCALE GENOMIC DNA]</scope>
    <source>
        <strain evidence="2 3">YLB-02</strain>
    </source>
</reference>
<dbReference type="Pfam" id="PF05437">
    <property type="entry name" value="AzlD"/>
    <property type="match status" value="1"/>
</dbReference>
<dbReference type="EMBL" id="RCHR01000003">
    <property type="protein sequence ID" value="RLL44987.1"/>
    <property type="molecule type" value="Genomic_DNA"/>
</dbReference>
<dbReference type="Proteomes" id="UP000270219">
    <property type="component" value="Unassembled WGS sequence"/>
</dbReference>
<evidence type="ECO:0000256" key="1">
    <source>
        <dbReference type="SAM" id="Phobius"/>
    </source>
</evidence>
<keyword evidence="1" id="KW-1133">Transmembrane helix</keyword>
<feature type="transmembrane region" description="Helical" evidence="1">
    <location>
        <begin position="56"/>
        <end position="74"/>
    </location>
</feature>
<feature type="transmembrane region" description="Helical" evidence="1">
    <location>
        <begin position="24"/>
        <end position="44"/>
    </location>
</feature>
<name>A0A498D813_9BACI</name>
<organism evidence="2 3">
    <name type="scientific">Oceanobacillus piezotolerans</name>
    <dbReference type="NCBI Taxonomy" id="2448030"/>
    <lineage>
        <taxon>Bacteria</taxon>
        <taxon>Bacillati</taxon>
        <taxon>Bacillota</taxon>
        <taxon>Bacilli</taxon>
        <taxon>Bacillales</taxon>
        <taxon>Bacillaceae</taxon>
        <taxon>Oceanobacillus</taxon>
    </lineage>
</organism>
<comment type="caution">
    <text evidence="2">The sequence shown here is derived from an EMBL/GenBank/DDBJ whole genome shotgun (WGS) entry which is preliminary data.</text>
</comment>
<protein>
    <submittedName>
        <fullName evidence="2">AzlD domain-containing protein</fullName>
    </submittedName>
</protein>
<dbReference type="AlphaFoldDB" id="A0A498D813"/>
<keyword evidence="1" id="KW-0812">Transmembrane</keyword>
<sequence length="121" mass="13006">MGNCCRHNYWGAKWNLPAKGGRSLTTILIIIGMSIATMVPRLVPAFVMEKIQLRPWLNRALLAVPYAALGALIFPGIMKVVPEQPIIGIVGGLVAVLLAYFGLNVVLVVVGAIITVLLLTM</sequence>
<dbReference type="OrthoDB" id="9811308at2"/>
<proteinExistence type="predicted"/>
<feature type="transmembrane region" description="Helical" evidence="1">
    <location>
        <begin position="86"/>
        <end position="119"/>
    </location>
</feature>
<accession>A0A498D813</accession>
<keyword evidence="3" id="KW-1185">Reference proteome</keyword>
<evidence type="ECO:0000313" key="2">
    <source>
        <dbReference type="EMBL" id="RLL44987.1"/>
    </source>
</evidence>
<dbReference type="InterPro" id="IPR008407">
    <property type="entry name" value="Brnchd-chn_aa_trnsp_AzlD"/>
</dbReference>